<dbReference type="InterPro" id="IPR001680">
    <property type="entry name" value="WD40_rpt"/>
</dbReference>
<dbReference type="KEGG" id="ppa:PAS_chr4_0942"/>
<dbReference type="GO" id="GO:0000350">
    <property type="term" value="P:generation of catalytic spliceosome for second transesterification step"/>
    <property type="evidence" value="ECO:0007669"/>
    <property type="project" value="EnsemblFungi"/>
</dbReference>
<dbReference type="RefSeq" id="XP_002493719.1">
    <property type="nucleotide sequence ID" value="XM_002493674.1"/>
</dbReference>
<dbReference type="InterPro" id="IPR032847">
    <property type="entry name" value="PRPF17"/>
</dbReference>
<dbReference type="InParanoid" id="C4R7G5"/>
<feature type="region of interest" description="Disordered" evidence="10">
    <location>
        <begin position="83"/>
        <end position="141"/>
    </location>
</feature>
<protein>
    <recommendedName>
        <fullName evidence="8">Pre-mRNA-processing factor 17</fullName>
    </recommendedName>
</protein>
<reference evidence="11 12" key="1">
    <citation type="journal article" date="2009" name="Nat. Biotechnol.">
        <title>Genome sequence of the recombinant protein production host Pichia pastoris.</title>
        <authorList>
            <person name="De Schutter K."/>
            <person name="Lin Y.C."/>
            <person name="Tiels P."/>
            <person name="Van Hecke A."/>
            <person name="Glinka S."/>
            <person name="Weber-Lehmann J."/>
            <person name="Rouze P."/>
            <person name="Van de Peer Y."/>
            <person name="Callewaert N."/>
        </authorList>
    </citation>
    <scope>NUCLEOTIDE SEQUENCE [LARGE SCALE GENOMIC DNA]</scope>
    <source>
        <strain evidence="12">GS115 / ATCC 20864</strain>
    </source>
</reference>
<evidence type="ECO:0000256" key="8">
    <source>
        <dbReference type="ARBA" id="ARBA00068146"/>
    </source>
</evidence>
<feature type="compositionally biased region" description="Basic and acidic residues" evidence="10">
    <location>
        <begin position="8"/>
        <end position="19"/>
    </location>
</feature>
<dbReference type="STRING" id="644223.C4R7G5"/>
<dbReference type="PRINTS" id="PR00320">
    <property type="entry name" value="GPROTEINBRPT"/>
</dbReference>
<dbReference type="GeneID" id="8200744"/>
<dbReference type="AlphaFoldDB" id="C4R7G5"/>
<keyword evidence="7" id="KW-0539">Nucleus</keyword>
<dbReference type="EMBL" id="FN392322">
    <property type="protein sequence ID" value="CAY71540.1"/>
    <property type="molecule type" value="Genomic_DNA"/>
</dbReference>
<dbReference type="PROSITE" id="PS50294">
    <property type="entry name" value="WD_REPEATS_REGION"/>
    <property type="match status" value="3"/>
</dbReference>
<dbReference type="GO" id="GO:0034399">
    <property type="term" value="C:nuclear periphery"/>
    <property type="evidence" value="ECO:0007669"/>
    <property type="project" value="EnsemblFungi"/>
</dbReference>
<dbReference type="GO" id="GO:0045292">
    <property type="term" value="P:mRNA cis splicing, via spliceosome"/>
    <property type="evidence" value="ECO:0007669"/>
    <property type="project" value="EnsemblFungi"/>
</dbReference>
<gene>
    <name evidence="11" type="ordered locus">PAS_chr4_0942</name>
</gene>
<dbReference type="PROSITE" id="PS50082">
    <property type="entry name" value="WD_REPEATS_2"/>
    <property type="match status" value="3"/>
</dbReference>
<dbReference type="OrthoDB" id="10257301at2759"/>
<dbReference type="PANTHER" id="PTHR43979">
    <property type="entry name" value="PRE-MRNA-PROCESSING FACTOR 17"/>
    <property type="match status" value="1"/>
</dbReference>
<name>C4R7G5_KOMPG</name>
<dbReference type="InterPro" id="IPR015943">
    <property type="entry name" value="WD40/YVTN_repeat-like_dom_sf"/>
</dbReference>
<dbReference type="eggNOG" id="KOG0282">
    <property type="taxonomic scope" value="Eukaryota"/>
</dbReference>
<comment type="subcellular location">
    <subcellularLocation>
        <location evidence="1">Nucleus</location>
    </subcellularLocation>
</comment>
<accession>C4R7G5</accession>
<dbReference type="GO" id="GO:0000389">
    <property type="term" value="P:mRNA 3'-splice site recognition"/>
    <property type="evidence" value="ECO:0007669"/>
    <property type="project" value="EnsemblFungi"/>
</dbReference>
<keyword evidence="2 9" id="KW-0853">WD repeat</keyword>
<keyword evidence="4" id="KW-0747">Spliceosome</keyword>
<dbReference type="PANTHER" id="PTHR43979:SF1">
    <property type="entry name" value="PRE-MRNA-PROCESSING FACTOR 17"/>
    <property type="match status" value="1"/>
</dbReference>
<feature type="repeat" description="WD" evidence="9">
    <location>
        <begin position="325"/>
        <end position="366"/>
    </location>
</feature>
<evidence type="ECO:0000256" key="7">
    <source>
        <dbReference type="ARBA" id="ARBA00023242"/>
    </source>
</evidence>
<dbReference type="PROSITE" id="PS00678">
    <property type="entry name" value="WD_REPEATS_1"/>
    <property type="match status" value="1"/>
</dbReference>
<dbReference type="SMART" id="SM00320">
    <property type="entry name" value="WD40"/>
    <property type="match status" value="7"/>
</dbReference>
<dbReference type="GO" id="GO:0003729">
    <property type="term" value="F:mRNA binding"/>
    <property type="evidence" value="ECO:0007669"/>
    <property type="project" value="TreeGrafter"/>
</dbReference>
<evidence type="ECO:0000256" key="6">
    <source>
        <dbReference type="ARBA" id="ARBA00023187"/>
    </source>
</evidence>
<keyword evidence="3" id="KW-0507">mRNA processing</keyword>
<dbReference type="GO" id="GO:0000348">
    <property type="term" value="P:mRNA branch site recognition"/>
    <property type="evidence" value="ECO:0007669"/>
    <property type="project" value="EnsemblFungi"/>
</dbReference>
<evidence type="ECO:0000256" key="10">
    <source>
        <dbReference type="SAM" id="MobiDB-lite"/>
    </source>
</evidence>
<dbReference type="GO" id="GO:0000974">
    <property type="term" value="C:Prp19 complex"/>
    <property type="evidence" value="ECO:0007669"/>
    <property type="project" value="EnsemblFungi"/>
</dbReference>
<evidence type="ECO:0000313" key="11">
    <source>
        <dbReference type="EMBL" id="CAY71540.1"/>
    </source>
</evidence>
<dbReference type="InterPro" id="IPR036322">
    <property type="entry name" value="WD40_repeat_dom_sf"/>
</dbReference>
<dbReference type="InterPro" id="IPR020472">
    <property type="entry name" value="WD40_PAC1"/>
</dbReference>
<dbReference type="OMA" id="VQVYDHH"/>
<dbReference type="SUPFAM" id="SSF50978">
    <property type="entry name" value="WD40 repeat-like"/>
    <property type="match status" value="1"/>
</dbReference>
<dbReference type="FunFam" id="2.130.10.10:FF:000034">
    <property type="entry name" value="Pre-mRNA-processing factor 17, putative"/>
    <property type="match status" value="1"/>
</dbReference>
<evidence type="ECO:0000313" key="12">
    <source>
        <dbReference type="Proteomes" id="UP000000314"/>
    </source>
</evidence>
<dbReference type="Proteomes" id="UP000000314">
    <property type="component" value="Chromosome 4"/>
</dbReference>
<dbReference type="SMR" id="C4R7G5"/>
<evidence type="ECO:0000256" key="3">
    <source>
        <dbReference type="ARBA" id="ARBA00022664"/>
    </source>
</evidence>
<dbReference type="FunCoup" id="C4R7G5">
    <property type="interactions" value="876"/>
</dbReference>
<evidence type="ECO:0000256" key="5">
    <source>
        <dbReference type="ARBA" id="ARBA00022737"/>
    </source>
</evidence>
<evidence type="ECO:0000256" key="1">
    <source>
        <dbReference type="ARBA" id="ARBA00004123"/>
    </source>
</evidence>
<dbReference type="Pfam" id="PF00400">
    <property type="entry name" value="WD40"/>
    <property type="match status" value="4"/>
</dbReference>
<dbReference type="GO" id="GO:0071014">
    <property type="term" value="C:post-mRNA release spliceosomal complex"/>
    <property type="evidence" value="ECO:0007669"/>
    <property type="project" value="EnsemblFungi"/>
</dbReference>
<evidence type="ECO:0000256" key="4">
    <source>
        <dbReference type="ARBA" id="ARBA00022728"/>
    </source>
</evidence>
<keyword evidence="6" id="KW-0508">mRNA splicing</keyword>
<dbReference type="InterPro" id="IPR019775">
    <property type="entry name" value="WD40_repeat_CS"/>
</dbReference>
<sequence>MDIGYSSEDSHDGPEESKTEVIIPKDVITDVLTELDEPSTAFTVSTVKPLYEVPEETNRKFNPFQREAVDAVTFKLQKRSFNSQLNGSNRAKSKKQKSTSKGDIAMVEGPNRYKGSWGSSSDESEPYSYSEPEEINSKPDYEKTVQLTAKPLEDESSVIYSKEPFMHIPRGVGVDLTNEPGTRECFVPKKRIFQWEGHKRGTNKLQFFPNSGHLLLSGGNDSSVLLWDVYHNRSLLQGYYGHTKPVKDISFNNNGTQFVSCSYDKTVKLWDTETGKCSNKIKLASFPNVIKLNPNSDKQNELLIGLTDRKIQHYDLRSNEIIQTYDHHLGGINSITFVNENRNFMTSSDDKTVLVWDFQINAPIRFISDPHQHSMPQIALHPAGKFVAAQSMNNTIVVFGATNRYKRNNKKLFKGHNTAGYSIGLAFSPDGKILGSGDTYGNAYFWDWKTSRLVTKLKLDSKPLSCIDIHPQETSKVAIAGLSGKIHYLE</sequence>
<feature type="repeat" description="WD" evidence="9">
    <location>
        <begin position="195"/>
        <end position="237"/>
    </location>
</feature>
<proteinExistence type="predicted"/>
<dbReference type="Gene3D" id="2.130.10.10">
    <property type="entry name" value="YVTN repeat-like/Quinoprotein amine dehydrogenase"/>
    <property type="match status" value="1"/>
</dbReference>
<keyword evidence="5" id="KW-0677">Repeat</keyword>
<dbReference type="GO" id="GO:0071013">
    <property type="term" value="C:catalytic step 2 spliceosome"/>
    <property type="evidence" value="ECO:0007669"/>
    <property type="project" value="InterPro"/>
</dbReference>
<feature type="region of interest" description="Disordered" evidence="10">
    <location>
        <begin position="1"/>
        <end position="21"/>
    </location>
</feature>
<organism evidence="11 12">
    <name type="scientific">Komagataella phaffii (strain GS115 / ATCC 20864)</name>
    <name type="common">Yeast</name>
    <name type="synonym">Pichia pastoris</name>
    <dbReference type="NCBI Taxonomy" id="644223"/>
    <lineage>
        <taxon>Eukaryota</taxon>
        <taxon>Fungi</taxon>
        <taxon>Dikarya</taxon>
        <taxon>Ascomycota</taxon>
        <taxon>Saccharomycotina</taxon>
        <taxon>Pichiomycetes</taxon>
        <taxon>Pichiales</taxon>
        <taxon>Pichiaceae</taxon>
        <taxon>Komagataella</taxon>
    </lineage>
</organism>
<evidence type="ECO:0000256" key="9">
    <source>
        <dbReference type="PROSITE-ProRule" id="PRU00221"/>
    </source>
</evidence>
<dbReference type="CDD" id="cd00200">
    <property type="entry name" value="WD40"/>
    <property type="match status" value="1"/>
</dbReference>
<dbReference type="GO" id="GO:0000386">
    <property type="term" value="F:second spliceosomal transesterification activity"/>
    <property type="evidence" value="ECO:0007669"/>
    <property type="project" value="EnsemblFungi"/>
</dbReference>
<keyword evidence="12" id="KW-1185">Reference proteome</keyword>
<dbReference type="HOGENOM" id="CLU_022571_0_1_1"/>
<evidence type="ECO:0000256" key="2">
    <source>
        <dbReference type="ARBA" id="ARBA00022574"/>
    </source>
</evidence>
<feature type="repeat" description="WD" evidence="9">
    <location>
        <begin position="239"/>
        <end position="280"/>
    </location>
</feature>